<name>A0A8I6WKV9_HORVV</name>
<feature type="compositionally biased region" description="Low complexity" evidence="1">
    <location>
        <begin position="48"/>
        <end position="60"/>
    </location>
</feature>
<reference evidence="3" key="1">
    <citation type="journal article" date="2012" name="Nature">
        <title>A physical, genetic and functional sequence assembly of the barley genome.</title>
        <authorList>
            <consortium name="The International Barley Genome Sequencing Consortium"/>
            <person name="Mayer K.F."/>
            <person name="Waugh R."/>
            <person name="Brown J.W."/>
            <person name="Schulman A."/>
            <person name="Langridge P."/>
            <person name="Platzer M."/>
            <person name="Fincher G.B."/>
            <person name="Muehlbauer G.J."/>
            <person name="Sato K."/>
            <person name="Close T.J."/>
            <person name="Wise R.P."/>
            <person name="Stein N."/>
        </authorList>
    </citation>
    <scope>NUCLEOTIDE SEQUENCE [LARGE SCALE GENOMIC DNA]</scope>
    <source>
        <strain evidence="3">cv. Morex</strain>
    </source>
</reference>
<dbReference type="AlphaFoldDB" id="A0A8I6WKV9"/>
<dbReference type="Gramene" id="HORVU.MOREX.r2.1HG0056160.1">
    <property type="protein sequence ID" value="HORVU.MOREX.r2.1HG0056160.1.CDS.1"/>
    <property type="gene ID" value="HORVU.MOREX.r2.1HG0056160"/>
</dbReference>
<dbReference type="EnsemblPlants" id="HORVU.MOREX.r3.1HG0069840.1">
    <property type="protein sequence ID" value="HORVU.MOREX.r3.1HG0069840.1.CDS1"/>
    <property type="gene ID" value="HORVU.MOREX.r3.1HG0069840"/>
</dbReference>
<organism evidence="2 3">
    <name type="scientific">Hordeum vulgare subsp. vulgare</name>
    <name type="common">Domesticated barley</name>
    <dbReference type="NCBI Taxonomy" id="112509"/>
    <lineage>
        <taxon>Eukaryota</taxon>
        <taxon>Viridiplantae</taxon>
        <taxon>Streptophyta</taxon>
        <taxon>Embryophyta</taxon>
        <taxon>Tracheophyta</taxon>
        <taxon>Spermatophyta</taxon>
        <taxon>Magnoliopsida</taxon>
        <taxon>Liliopsida</taxon>
        <taxon>Poales</taxon>
        <taxon>Poaceae</taxon>
        <taxon>BOP clade</taxon>
        <taxon>Pooideae</taxon>
        <taxon>Triticodae</taxon>
        <taxon>Triticeae</taxon>
        <taxon>Hordeinae</taxon>
        <taxon>Hordeum</taxon>
    </lineage>
</organism>
<evidence type="ECO:0000313" key="2">
    <source>
        <dbReference type="EnsemblPlants" id="HORVU.MOREX.r3.1HG0069840.1.CDS1"/>
    </source>
</evidence>
<feature type="compositionally biased region" description="Basic residues" evidence="1">
    <location>
        <begin position="66"/>
        <end position="75"/>
    </location>
</feature>
<reference evidence="2" key="3">
    <citation type="submission" date="2022-01" db="UniProtKB">
        <authorList>
            <consortium name="EnsemblPlants"/>
        </authorList>
    </citation>
    <scope>IDENTIFICATION</scope>
    <source>
        <strain evidence="2">subsp. vulgare</strain>
    </source>
</reference>
<evidence type="ECO:0000256" key="1">
    <source>
        <dbReference type="SAM" id="MobiDB-lite"/>
    </source>
</evidence>
<reference evidence="2" key="2">
    <citation type="submission" date="2020-10" db="EMBL/GenBank/DDBJ databases">
        <authorList>
            <person name="Scholz U."/>
            <person name="Mascher M."/>
            <person name="Fiebig A."/>
        </authorList>
    </citation>
    <scope>NUCLEOTIDE SEQUENCE [LARGE SCALE GENOMIC DNA]</scope>
    <source>
        <strain evidence="2">cv. Morex</strain>
    </source>
</reference>
<dbReference type="Proteomes" id="UP000011116">
    <property type="component" value="Chromosome 1H"/>
</dbReference>
<accession>A0A8I6WKV9</accession>
<proteinExistence type="predicted"/>
<feature type="compositionally biased region" description="Low complexity" evidence="1">
    <location>
        <begin position="76"/>
        <end position="89"/>
    </location>
</feature>
<evidence type="ECO:0000313" key="3">
    <source>
        <dbReference type="Proteomes" id="UP000011116"/>
    </source>
</evidence>
<feature type="compositionally biased region" description="Basic residues" evidence="1">
    <location>
        <begin position="9"/>
        <end position="24"/>
    </location>
</feature>
<keyword evidence="3" id="KW-1185">Reference proteome</keyword>
<sequence length="111" mass="12266">MNTTGSHQGPKKRIRKEAFRHRPWVRPAPEKSLHESGGGRCRSRSRRNAMATATTARRGSPSTTKHAGKVKRNTHHPAGSSAPPSAWAHVPPPHPCPATAGDNYYRGRRKY</sequence>
<protein>
    <submittedName>
        <fullName evidence="2">Uncharacterized protein</fullName>
    </submittedName>
</protein>
<dbReference type="Gramene" id="HORVU.MOREX.r3.1HG0069840.1">
    <property type="protein sequence ID" value="HORVU.MOREX.r3.1HG0069840.1.CDS1"/>
    <property type="gene ID" value="HORVU.MOREX.r3.1HG0069840"/>
</dbReference>
<feature type="region of interest" description="Disordered" evidence="1">
    <location>
        <begin position="1"/>
        <end position="111"/>
    </location>
</feature>